<dbReference type="EMBL" id="LFWV01000002">
    <property type="protein sequence ID" value="KON32411.1"/>
    <property type="molecule type" value="Genomic_DNA"/>
</dbReference>
<dbReference type="Proteomes" id="UP000054016">
    <property type="component" value="Unassembled WGS sequence"/>
</dbReference>
<dbReference type="GO" id="GO:0003855">
    <property type="term" value="F:3-dehydroquinate dehydratase activity"/>
    <property type="evidence" value="ECO:0007669"/>
    <property type="project" value="UniProtKB-UniRule"/>
</dbReference>
<feature type="binding site" evidence="4">
    <location>
        <position position="179"/>
    </location>
    <ligand>
        <name>3-dehydroquinate</name>
        <dbReference type="ChEBI" id="CHEBI:32364"/>
    </ligand>
</feature>
<dbReference type="GO" id="GO:0046279">
    <property type="term" value="P:3,4-dihydroxybenzoate biosynthetic process"/>
    <property type="evidence" value="ECO:0007669"/>
    <property type="project" value="TreeGrafter"/>
</dbReference>
<dbReference type="GO" id="GO:0008652">
    <property type="term" value="P:amino acid biosynthetic process"/>
    <property type="evidence" value="ECO:0007669"/>
    <property type="project" value="UniProtKB-KW"/>
</dbReference>
<name>A0A0M0BW60_9ARCH</name>
<evidence type="ECO:0000256" key="1">
    <source>
        <dbReference type="ARBA" id="ARBA00001864"/>
    </source>
</evidence>
<dbReference type="PANTHER" id="PTHR43699">
    <property type="entry name" value="3-DEHYDROQUINATE DEHYDRATASE"/>
    <property type="match status" value="1"/>
</dbReference>
<protein>
    <recommendedName>
        <fullName evidence="4">3-dehydroquinate dehydratase</fullName>
        <shortName evidence="4">3-dehydroquinase</shortName>
        <ecNumber evidence="4">4.2.1.10</ecNumber>
    </recommendedName>
    <alternativeName>
        <fullName evidence="4">Type I DHQase</fullName>
    </alternativeName>
    <alternativeName>
        <fullName evidence="4">Type I dehydroquinase</fullName>
        <shortName evidence="4">DHQ1</shortName>
    </alternativeName>
</protein>
<dbReference type="PANTHER" id="PTHR43699:SF1">
    <property type="entry name" value="3-DEHYDROQUINATE DEHYDRATASE"/>
    <property type="match status" value="1"/>
</dbReference>
<evidence type="ECO:0000313" key="6">
    <source>
        <dbReference type="Proteomes" id="UP000054016"/>
    </source>
</evidence>
<proteinExistence type="inferred from homology"/>
<dbReference type="GO" id="GO:0009073">
    <property type="term" value="P:aromatic amino acid family biosynthetic process"/>
    <property type="evidence" value="ECO:0007669"/>
    <property type="project" value="UniProtKB-KW"/>
</dbReference>
<feature type="binding site" evidence="4">
    <location>
        <position position="200"/>
    </location>
    <ligand>
        <name>3-dehydroquinate</name>
        <dbReference type="ChEBI" id="CHEBI:32364"/>
    </ligand>
</feature>
<dbReference type="UniPathway" id="UPA00053">
    <property type="reaction ID" value="UER00086"/>
</dbReference>
<dbReference type="EC" id="4.2.1.10" evidence="4"/>
<keyword evidence="3 4" id="KW-0704">Schiff base</keyword>
<evidence type="ECO:0000256" key="3">
    <source>
        <dbReference type="ARBA" id="ARBA00023270"/>
    </source>
</evidence>
<dbReference type="GO" id="GO:0009423">
    <property type="term" value="P:chorismate biosynthetic process"/>
    <property type="evidence" value="ECO:0007669"/>
    <property type="project" value="UniProtKB-UniRule"/>
</dbReference>
<dbReference type="InterPro" id="IPR050146">
    <property type="entry name" value="Type-I_3-dehydroquinase"/>
</dbReference>
<dbReference type="Pfam" id="PF01487">
    <property type="entry name" value="DHquinase_I"/>
    <property type="match status" value="1"/>
</dbReference>
<comment type="caution">
    <text evidence="5">The sequence shown here is derived from an EMBL/GenBank/DDBJ whole genome shotgun (WGS) entry which is preliminary data.</text>
</comment>
<dbReference type="SUPFAM" id="SSF51569">
    <property type="entry name" value="Aldolase"/>
    <property type="match status" value="1"/>
</dbReference>
<dbReference type="AlphaFoldDB" id="A0A0M0BW60"/>
<comment type="caution">
    <text evidence="4">Lacks conserved residue(s) required for the propagation of feature annotation.</text>
</comment>
<comment type="subunit">
    <text evidence="4">Homodimer.</text>
</comment>
<reference evidence="6" key="1">
    <citation type="submission" date="2015-06" db="EMBL/GenBank/DDBJ databases">
        <title>New insights into the roles of widespread benthic archaea in carbon and nitrogen cycling.</title>
        <authorList>
            <person name="Lazar C.S."/>
            <person name="Baker B.J."/>
            <person name="Seitz K.W."/>
            <person name="Hyde A.S."/>
            <person name="Dick G.J."/>
            <person name="Hinrichs K.-U."/>
            <person name="Teske A.P."/>
        </authorList>
    </citation>
    <scope>NUCLEOTIDE SEQUENCE [LARGE SCALE GENOMIC DNA]</scope>
</reference>
<sequence>MTPRICVSILPKNRAEALQLIEKAEATHADLIEVRLDRLEYPNALTDLAAHSETLKIATDKGSRKENEHHQMLIAAAKSGFEYVDAELSTPQLEGLVKELKVLGAKPIVSFHKFGGSLSISELNSILEREISSGAEVCKIVTTAKQMEDNLTTLNFTSASFSRTKVVCFCMGELGKVSRLLSPLFGGFFTFASLESGSETASGQMSVQEMKASYELLGYK</sequence>
<keyword evidence="4" id="KW-0028">Amino-acid biosynthesis</keyword>
<feature type="binding site" evidence="4">
    <location>
        <begin position="33"/>
        <end position="35"/>
    </location>
    <ligand>
        <name>3-dehydroquinate</name>
        <dbReference type="ChEBI" id="CHEBI:32364"/>
    </ligand>
</feature>
<keyword evidence="4" id="KW-0057">Aromatic amino acid biosynthesis</keyword>
<comment type="function">
    <text evidence="4">Involved in the third step of the chorismate pathway, which leads to the biosynthesis of aromatic amino acids. Catalyzes the cis-dehydration of 3-dehydroquinate (DHQ) and introduces the first double bond of the aromatic ring to yield 3-dehydroshikimate.</text>
</comment>
<dbReference type="InterPro" id="IPR001381">
    <property type="entry name" value="DHquinase_I"/>
</dbReference>
<evidence type="ECO:0000256" key="2">
    <source>
        <dbReference type="ARBA" id="ARBA00023239"/>
    </source>
</evidence>
<accession>A0A0M0BW60</accession>
<comment type="pathway">
    <text evidence="4">Metabolic intermediate biosynthesis; chorismate biosynthesis; chorismate from D-erythrose 4-phosphate and phosphoenolpyruvate: step 3/7.</text>
</comment>
<feature type="active site" description="Proton donor/acceptor" evidence="4">
    <location>
        <position position="112"/>
    </location>
</feature>
<feature type="binding site" evidence="4">
    <location>
        <position position="204"/>
    </location>
    <ligand>
        <name>3-dehydroquinate</name>
        <dbReference type="ChEBI" id="CHEBI:32364"/>
    </ligand>
</feature>
<dbReference type="CDD" id="cd00502">
    <property type="entry name" value="DHQase_I"/>
    <property type="match status" value="1"/>
</dbReference>
<dbReference type="HAMAP" id="MF_00214">
    <property type="entry name" value="AroD"/>
    <property type="match status" value="1"/>
</dbReference>
<comment type="similarity">
    <text evidence="4">Belongs to the type-I 3-dehydroquinase family.</text>
</comment>
<feature type="binding site" evidence="4">
    <location>
        <position position="8"/>
    </location>
    <ligand>
        <name>3-dehydroquinate</name>
        <dbReference type="ChEBI" id="CHEBI:32364"/>
    </ligand>
</feature>
<dbReference type="Gene3D" id="3.20.20.70">
    <property type="entry name" value="Aldolase class I"/>
    <property type="match status" value="1"/>
</dbReference>
<keyword evidence="2 4" id="KW-0456">Lyase</keyword>
<feature type="active site" description="Schiff-base intermediate with substrate" evidence="4">
    <location>
        <position position="139"/>
    </location>
</feature>
<organism evidence="5 6">
    <name type="scientific">miscellaneous Crenarchaeota group-1 archaeon SG8-32-3</name>
    <dbReference type="NCBI Taxonomy" id="1685125"/>
    <lineage>
        <taxon>Archaea</taxon>
        <taxon>Candidatus Bathyarchaeota</taxon>
        <taxon>MCG-1</taxon>
    </lineage>
</organism>
<evidence type="ECO:0000256" key="4">
    <source>
        <dbReference type="HAMAP-Rule" id="MF_00214"/>
    </source>
</evidence>
<gene>
    <name evidence="4" type="primary">aroD</name>
    <name evidence="5" type="ORF">AC478_00220</name>
</gene>
<evidence type="ECO:0000313" key="5">
    <source>
        <dbReference type="EMBL" id="KON32411.1"/>
    </source>
</evidence>
<comment type="catalytic activity">
    <reaction evidence="1 4">
        <text>3-dehydroquinate = 3-dehydroshikimate + H2O</text>
        <dbReference type="Rhea" id="RHEA:21096"/>
        <dbReference type="ChEBI" id="CHEBI:15377"/>
        <dbReference type="ChEBI" id="CHEBI:16630"/>
        <dbReference type="ChEBI" id="CHEBI:32364"/>
        <dbReference type="EC" id="4.2.1.10"/>
    </reaction>
</comment>
<dbReference type="InterPro" id="IPR013785">
    <property type="entry name" value="Aldolase_TIM"/>
</dbReference>